<reference evidence="2 3" key="1">
    <citation type="journal article" date="2015" name="Genome Announc.">
        <title>Complete Genome Sequence of Corynebacterium camporealensis DSM 44610, Isolated from the Milk of a Manchega Sheep with Subclinical Mastitis.</title>
        <authorList>
            <person name="Ruckert C."/>
            <person name="Albersmeier A."/>
            <person name="Winkler A."/>
            <person name="Tauch A."/>
        </authorList>
    </citation>
    <scope>NUCLEOTIDE SEQUENCE [LARGE SCALE GENOMIC DNA]</scope>
    <source>
        <strain evidence="2 3">DSM 44610</strain>
    </source>
</reference>
<organism evidence="2 3">
    <name type="scientific">Corynebacterium camporealensis</name>
    <dbReference type="NCBI Taxonomy" id="161896"/>
    <lineage>
        <taxon>Bacteria</taxon>
        <taxon>Bacillati</taxon>
        <taxon>Actinomycetota</taxon>
        <taxon>Actinomycetes</taxon>
        <taxon>Mycobacteriales</taxon>
        <taxon>Corynebacteriaceae</taxon>
        <taxon>Corynebacterium</taxon>
    </lineage>
</organism>
<keyword evidence="1" id="KW-1133">Transmembrane helix</keyword>
<gene>
    <name evidence="2" type="ORF">UL81_00515</name>
</gene>
<evidence type="ECO:0000313" key="2">
    <source>
        <dbReference type="EMBL" id="AKE38096.1"/>
    </source>
</evidence>
<feature type="transmembrane region" description="Helical" evidence="1">
    <location>
        <begin position="5"/>
        <end position="23"/>
    </location>
</feature>
<evidence type="ECO:0000256" key="1">
    <source>
        <dbReference type="SAM" id="Phobius"/>
    </source>
</evidence>
<evidence type="ECO:0000313" key="3">
    <source>
        <dbReference type="Proteomes" id="UP000033566"/>
    </source>
</evidence>
<accession>A0A0F6T9Z6</accession>
<dbReference type="KEGG" id="ccj:UL81_00515"/>
<dbReference type="HOGENOM" id="CLU_1452158_0_0_11"/>
<sequence>MKLRITVSVLLITAVIVGSLLIWKSTENSETSETRKSQTATFVGVSTETAGNLTSNDRNNIFWTSEADDEGAVAFTTAPVYFPSLLRIETGFAIPDSDSILLLHQNLRDKDVYPIPGLNTRTQSSSASSSNRKHGVYLFNIGNSTAPNARKLISFNSDRFRIVDREKYVSALTACDDGTVKWMMAP</sequence>
<dbReference type="PATRIC" id="fig|161896.4.peg.103"/>
<keyword evidence="1" id="KW-0472">Membrane</keyword>
<keyword evidence="3" id="KW-1185">Reference proteome</keyword>
<proteinExistence type="predicted"/>
<keyword evidence="1" id="KW-0812">Transmembrane</keyword>
<protein>
    <submittedName>
        <fullName evidence="2">Uncharacterized protein</fullName>
    </submittedName>
</protein>
<dbReference type="EMBL" id="CP011311">
    <property type="protein sequence ID" value="AKE38096.1"/>
    <property type="molecule type" value="Genomic_DNA"/>
</dbReference>
<name>A0A0F6T9Z6_9CORY</name>
<dbReference type="Proteomes" id="UP000033566">
    <property type="component" value="Chromosome"/>
</dbReference>
<dbReference type="AlphaFoldDB" id="A0A0F6T9Z6"/>